<reference evidence="3" key="1">
    <citation type="submission" date="2011-02" db="EMBL/GenBank/DDBJ databases">
        <title>The Genome Sequence of Capsaspora owczarzaki ATCC 30864.</title>
        <authorList>
            <person name="Russ C."/>
            <person name="Cuomo C."/>
            <person name="Burger G."/>
            <person name="Gray M.W."/>
            <person name="Holland P.W.H."/>
            <person name="King N."/>
            <person name="Lang F.B.F."/>
            <person name="Roger A.J."/>
            <person name="Ruiz-Trillo I."/>
            <person name="Young S.K."/>
            <person name="Zeng Q."/>
            <person name="Gargeya S."/>
            <person name="Alvarado L."/>
            <person name="Berlin A."/>
            <person name="Chapman S.B."/>
            <person name="Chen Z."/>
            <person name="Freedman E."/>
            <person name="Gellesch M."/>
            <person name="Goldberg J."/>
            <person name="Griggs A."/>
            <person name="Gujja S."/>
            <person name="Heilman E."/>
            <person name="Heiman D."/>
            <person name="Howarth C."/>
            <person name="Mehta T."/>
            <person name="Neiman D."/>
            <person name="Pearson M."/>
            <person name="Roberts A."/>
            <person name="Saif S."/>
            <person name="Shea T."/>
            <person name="Shenoy N."/>
            <person name="Sisk P."/>
            <person name="Stolte C."/>
            <person name="Sykes S."/>
            <person name="White J."/>
            <person name="Yandava C."/>
            <person name="Haas B."/>
            <person name="Nusbaum C."/>
            <person name="Birren B."/>
        </authorList>
    </citation>
    <scope>NUCLEOTIDE SEQUENCE</scope>
    <source>
        <strain evidence="3">ATCC 30864</strain>
    </source>
</reference>
<dbReference type="Proteomes" id="UP000008743">
    <property type="component" value="Unassembled WGS sequence"/>
</dbReference>
<keyword evidence="3" id="KW-1185">Reference proteome</keyword>
<evidence type="ECO:0000256" key="1">
    <source>
        <dbReference type="SAM" id="MobiDB-lite"/>
    </source>
</evidence>
<protein>
    <submittedName>
        <fullName evidence="2">Uncharacterized protein</fullName>
    </submittedName>
</protein>
<feature type="compositionally biased region" description="Basic and acidic residues" evidence="1">
    <location>
        <begin position="344"/>
        <end position="359"/>
    </location>
</feature>
<feature type="region of interest" description="Disordered" evidence="1">
    <location>
        <begin position="279"/>
        <end position="316"/>
    </location>
</feature>
<dbReference type="EMBL" id="KE346364">
    <property type="protein sequence ID" value="KJE93128.1"/>
    <property type="molecule type" value="Genomic_DNA"/>
</dbReference>
<dbReference type="PhylomeDB" id="A0A0D2WQF9"/>
<proteinExistence type="predicted"/>
<organism evidence="2 3">
    <name type="scientific">Capsaspora owczarzaki (strain ATCC 30864)</name>
    <dbReference type="NCBI Taxonomy" id="595528"/>
    <lineage>
        <taxon>Eukaryota</taxon>
        <taxon>Filasterea</taxon>
        <taxon>Capsaspora</taxon>
    </lineage>
</organism>
<dbReference type="InParanoid" id="A0A0D2WQF9"/>
<sequence length="702" mass="77391">MLDLDKEARKKQLQREIAIDVGLKTDIQNGRLARVELDPDNYKDVSLDPDYIKAKAKKERIEEGRLVQKSLVDQFAKTSDSQTKILNEILSVAKPLAILPAGNEDALMPVVGANGQLNPDAPLDMAIQFTHKSLSAQIADLTQALNSAPSGGRVAQNLDYDTAFASRYEDDPDKKYLVDATKYWFPNAEVPCFMYMSSEGILVQRNMDGDLVTGFKPTPGLVRLLFGTNQEILGQKYDINDLATYQSILRYVYGDSVDPSDKDLDGRLKVFAKRTVVESSAEAKGKKQSQEEIKQQLSESITKQEGARKRGKADQGINANIADLAKKLSESGKEKASTRAKPKRATEHDGEHEIGDAPLREPTASSSKNQGGIHVVRGLGVTGRGSQVIPFGNNKFEHLSDEEAIMLNKLFTSAGVTPSPSQAKELARTNGGRVFVESIKDLRAKLSVLLGEVQAGNTSVEVKNDIANIANFLNSRKVLAKKKLAEILEFIHNAVIPYSWTNISAELGNNTYQYNNGSTLRTVTMPDGMYSYEAMDQYLRATMDSNSDYDTDVNGFRVYHIRFYTNTVLNKLSVVIDGGYSLIIPNTPFKVTTGLTPGTYTTSVSSQTLPVINTANQVSLRCSLVSNPYANPDELFRFSPDVPPTDIIHLEPVNLQWTPCSNGGFREISISVHDENGNPITLVDKKISYTLKFRVPIIPEKP</sequence>
<dbReference type="AlphaFoldDB" id="A0A0D2WQF9"/>
<evidence type="ECO:0000313" key="2">
    <source>
        <dbReference type="EMBL" id="KJE93128.1"/>
    </source>
</evidence>
<feature type="compositionally biased region" description="Basic and acidic residues" evidence="1">
    <location>
        <begin position="328"/>
        <end position="337"/>
    </location>
</feature>
<feature type="compositionally biased region" description="Basic and acidic residues" evidence="1">
    <location>
        <begin position="281"/>
        <end position="294"/>
    </location>
</feature>
<evidence type="ECO:0000313" key="3">
    <source>
        <dbReference type="Proteomes" id="UP000008743"/>
    </source>
</evidence>
<dbReference type="OrthoDB" id="6723104at2759"/>
<gene>
    <name evidence="2" type="ORF">CAOG_009732</name>
</gene>
<name>A0A0D2WQF9_CAPO3</name>
<feature type="region of interest" description="Disordered" evidence="1">
    <location>
        <begin position="328"/>
        <end position="371"/>
    </location>
</feature>
<accession>A0A0D2WQF9</accession>